<feature type="region of interest" description="Disordered" evidence="1">
    <location>
        <begin position="32"/>
        <end position="51"/>
    </location>
</feature>
<protein>
    <recommendedName>
        <fullName evidence="4">Ankyrin repeat-containing protein</fullName>
    </recommendedName>
</protein>
<name>F4PQS9_CACFS</name>
<organism evidence="2 3">
    <name type="scientific">Cavenderia fasciculata</name>
    <name type="common">Slime mold</name>
    <name type="synonym">Dictyostelium fasciculatum</name>
    <dbReference type="NCBI Taxonomy" id="261658"/>
    <lineage>
        <taxon>Eukaryota</taxon>
        <taxon>Amoebozoa</taxon>
        <taxon>Evosea</taxon>
        <taxon>Eumycetozoa</taxon>
        <taxon>Dictyostelia</taxon>
        <taxon>Acytosteliales</taxon>
        <taxon>Cavenderiaceae</taxon>
        <taxon>Cavenderia</taxon>
    </lineage>
</organism>
<dbReference type="Pfam" id="PF13637">
    <property type="entry name" value="Ank_4"/>
    <property type="match status" value="1"/>
</dbReference>
<proteinExistence type="predicted"/>
<dbReference type="OrthoDB" id="76098at2759"/>
<evidence type="ECO:0000256" key="1">
    <source>
        <dbReference type="SAM" id="MobiDB-lite"/>
    </source>
</evidence>
<dbReference type="PANTHER" id="PTHR46586:SF3">
    <property type="entry name" value="ANKYRIN REPEAT-CONTAINING PROTEIN"/>
    <property type="match status" value="1"/>
</dbReference>
<gene>
    <name evidence="2" type="ORF">DFA_01926</name>
</gene>
<sequence>MSTSSITFITIFRLSVTRHVIFNQIEEISNQISQNQQQQQQQSKRKRNESRKGKEIIKLKDFAMIADYAMPWDFIKHYLPAYAIDQDGFQPRLKTISRYCRHPNATLSTLEHLLEWSPDYHPNKEKDIPKGTNQACRIAKAGHTDILELLVKRYPKMDLEFSMSSAIKRGHLSTIQFLNTCKRVRCSTFQIDYAAKFGRFDILKFLHENRTEGCTVNALDNAASNGHLDIVKFLHENRTEGCTKKAMDESAKNGYIEILKFLHLNRTEGCTTNAMDFSVISGRTDIVKFLNENRTEGCTNFALTVNPTDSDPHFETIHYILSNKLINSFMIQKLQEANSPYYEIIRVVARHFNTTYHN</sequence>
<dbReference type="Gene3D" id="1.25.40.20">
    <property type="entry name" value="Ankyrin repeat-containing domain"/>
    <property type="match status" value="1"/>
</dbReference>
<feature type="compositionally biased region" description="Low complexity" evidence="1">
    <location>
        <begin position="32"/>
        <end position="42"/>
    </location>
</feature>
<reference evidence="3" key="1">
    <citation type="journal article" date="2011" name="Genome Res.">
        <title>Phylogeny-wide analysis of social amoeba genomes highlights ancient origins for complex intercellular communication.</title>
        <authorList>
            <person name="Heidel A.J."/>
            <person name="Lawal H.M."/>
            <person name="Felder M."/>
            <person name="Schilde C."/>
            <person name="Helps N.R."/>
            <person name="Tunggal B."/>
            <person name="Rivero F."/>
            <person name="John U."/>
            <person name="Schleicher M."/>
            <person name="Eichinger L."/>
            <person name="Platzer M."/>
            <person name="Noegel A.A."/>
            <person name="Schaap P."/>
            <person name="Gloeckner G."/>
        </authorList>
    </citation>
    <scope>NUCLEOTIDE SEQUENCE [LARGE SCALE GENOMIC DNA]</scope>
    <source>
        <strain evidence="3">SH3</strain>
    </source>
</reference>
<dbReference type="Proteomes" id="UP000007797">
    <property type="component" value="Unassembled WGS sequence"/>
</dbReference>
<dbReference type="RefSeq" id="XP_004359888.1">
    <property type="nucleotide sequence ID" value="XM_004359831.1"/>
</dbReference>
<dbReference type="InterPro" id="IPR036770">
    <property type="entry name" value="Ankyrin_rpt-contain_sf"/>
</dbReference>
<dbReference type="EMBL" id="GL883010">
    <property type="protein sequence ID" value="EGG22037.1"/>
    <property type="molecule type" value="Genomic_DNA"/>
</dbReference>
<dbReference type="AlphaFoldDB" id="F4PQS9"/>
<keyword evidence="3" id="KW-1185">Reference proteome</keyword>
<dbReference type="InterPro" id="IPR052050">
    <property type="entry name" value="SecEffector_AnkRepeat"/>
</dbReference>
<dbReference type="PANTHER" id="PTHR46586">
    <property type="entry name" value="ANKYRIN REPEAT-CONTAINING PROTEIN"/>
    <property type="match status" value="1"/>
</dbReference>
<evidence type="ECO:0008006" key="4">
    <source>
        <dbReference type="Google" id="ProtNLM"/>
    </source>
</evidence>
<dbReference type="SUPFAM" id="SSF48403">
    <property type="entry name" value="Ankyrin repeat"/>
    <property type="match status" value="1"/>
</dbReference>
<evidence type="ECO:0000313" key="2">
    <source>
        <dbReference type="EMBL" id="EGG22037.1"/>
    </source>
</evidence>
<dbReference type="KEGG" id="dfa:DFA_01926"/>
<dbReference type="GeneID" id="14872955"/>
<evidence type="ECO:0000313" key="3">
    <source>
        <dbReference type="Proteomes" id="UP000007797"/>
    </source>
</evidence>
<dbReference type="InterPro" id="IPR002110">
    <property type="entry name" value="Ankyrin_rpt"/>
</dbReference>
<accession>F4PQS9</accession>